<evidence type="ECO:0000256" key="1">
    <source>
        <dbReference type="SAM" id="MobiDB-lite"/>
    </source>
</evidence>
<dbReference type="Proteomes" id="UP000321720">
    <property type="component" value="Unassembled WGS sequence"/>
</dbReference>
<evidence type="ECO:0000313" key="2">
    <source>
        <dbReference type="EMBL" id="GEL93953.1"/>
    </source>
</evidence>
<sequence length="269" mass="27564">MQEPTRSELDRLAEATARAAAPFGRSATGPSRGQDGAGVVEVGLDAAGRVTTVRIATGWDQEVEPALLGAAVLEAVQAAGVARLQAWGESVVETDGPPPTPAAPVPPDTAPVDRLKAALTAGGDSVPPDVLQALVATFREVNDSVRGLRAQLDATVAAQFVGRSPDGHVEAAVSGLGAPLAIRYDESWLARAHAANVAHQTLEALREAGRAAAGHDPAAIVADSPVGRLSRAMDDPEAFVASLRRNAADTTTAEPAGTSRAGTEEEQWT</sequence>
<comment type="caution">
    <text evidence="2">The sequence shown here is derived from an EMBL/GenBank/DDBJ whole genome shotgun (WGS) entry which is preliminary data.</text>
</comment>
<evidence type="ECO:0000313" key="3">
    <source>
        <dbReference type="Proteomes" id="UP000321720"/>
    </source>
</evidence>
<feature type="compositionally biased region" description="Low complexity" evidence="1">
    <location>
        <begin position="17"/>
        <end position="27"/>
    </location>
</feature>
<gene>
    <name evidence="2" type="ORF">CCO02nite_06110</name>
</gene>
<dbReference type="Gene3D" id="3.30.1310.10">
    <property type="entry name" value="Nucleoid-associated protein YbaB-like domain"/>
    <property type="match status" value="1"/>
</dbReference>
<dbReference type="InterPro" id="IPR036894">
    <property type="entry name" value="YbaB-like_sf"/>
</dbReference>
<feature type="region of interest" description="Disordered" evidence="1">
    <location>
        <begin position="243"/>
        <end position="269"/>
    </location>
</feature>
<feature type="region of interest" description="Disordered" evidence="1">
    <location>
        <begin position="90"/>
        <end position="110"/>
    </location>
</feature>
<protein>
    <recommendedName>
        <fullName evidence="4">YbaB/EbfC DNA-binding family protein</fullName>
    </recommendedName>
</protein>
<keyword evidence="3" id="KW-1185">Reference proteome</keyword>
<dbReference type="AlphaFoldDB" id="A0A511J8B6"/>
<accession>A0A511J8B6</accession>
<reference evidence="2 3" key="1">
    <citation type="submission" date="2019-07" db="EMBL/GenBank/DDBJ databases">
        <title>Whole genome shotgun sequence of Cellulomonas composti NBRC 100758.</title>
        <authorList>
            <person name="Hosoyama A."/>
            <person name="Uohara A."/>
            <person name="Ohji S."/>
            <person name="Ichikawa N."/>
        </authorList>
    </citation>
    <scope>NUCLEOTIDE SEQUENCE [LARGE SCALE GENOMIC DNA]</scope>
    <source>
        <strain evidence="2 3">NBRC 100758</strain>
    </source>
</reference>
<feature type="compositionally biased region" description="Pro residues" evidence="1">
    <location>
        <begin position="96"/>
        <end position="109"/>
    </location>
</feature>
<proteinExistence type="predicted"/>
<name>A0A511J8B6_9CELL</name>
<dbReference type="EMBL" id="BJWG01000002">
    <property type="protein sequence ID" value="GEL93953.1"/>
    <property type="molecule type" value="Genomic_DNA"/>
</dbReference>
<feature type="region of interest" description="Disordered" evidence="1">
    <location>
        <begin position="17"/>
        <end position="37"/>
    </location>
</feature>
<evidence type="ECO:0008006" key="4">
    <source>
        <dbReference type="Google" id="ProtNLM"/>
    </source>
</evidence>
<organism evidence="2 3">
    <name type="scientific">Cellulomonas composti</name>
    <dbReference type="NCBI Taxonomy" id="266130"/>
    <lineage>
        <taxon>Bacteria</taxon>
        <taxon>Bacillati</taxon>
        <taxon>Actinomycetota</taxon>
        <taxon>Actinomycetes</taxon>
        <taxon>Micrococcales</taxon>
        <taxon>Cellulomonadaceae</taxon>
        <taxon>Cellulomonas</taxon>
    </lineage>
</organism>